<evidence type="ECO:0000313" key="6">
    <source>
        <dbReference type="Proteomes" id="UP000318380"/>
    </source>
</evidence>
<dbReference type="Gene3D" id="3.40.50.1820">
    <property type="entry name" value="alpha/beta hydrolase"/>
    <property type="match status" value="1"/>
</dbReference>
<feature type="signal peptide" evidence="4">
    <location>
        <begin position="1"/>
        <end position="28"/>
    </location>
</feature>
<sequence>MTNQRVGRVLVAALTAGALLSGPVTASAAEPGISGAARAIEPLTFNLPEPTGRRSVGVVDLHLADPARTDSTAPGGQRELMVSVWYPARVGADGPIAKYLPPRTAEFVDAPLSEAFDLPAGTFDFAATMTHSRIGAAPQYGRFPVVLFSPGYPYSRFQNTVLVEELASQGYAVVAMDHTHESPVEFPDGRFVPGITREPDASAYKRAVKTRVADARFVLDQLTKFAGGANPDVDERRLPAGLGAALDLRKVGMFGFSAGGFTTAETMLADRRIAAGANLDGMLQYNLSEGPLGEVAKRGLDRPFLLFGSDTNQRTDPDKDFYDASWPAFWQAQRGWKRDLLLPASEHQAFSDHQVIFPQAMRAIFGEGEAAPLLVNRIVGRVDPDRSVLVQRTYLTAFFDQAIRKRPQSLLRQESTRFPEVRFAG</sequence>
<dbReference type="RefSeq" id="WP_170284630.1">
    <property type="nucleotide sequence ID" value="NZ_VIVK01000001.1"/>
</dbReference>
<dbReference type="SUPFAM" id="SSF53474">
    <property type="entry name" value="alpha/beta-Hydrolases"/>
    <property type="match status" value="1"/>
</dbReference>
<dbReference type="Proteomes" id="UP000318380">
    <property type="component" value="Unassembled WGS sequence"/>
</dbReference>
<dbReference type="GO" id="GO:0016042">
    <property type="term" value="P:lipid catabolic process"/>
    <property type="evidence" value="ECO:0007669"/>
    <property type="project" value="UniProtKB-KW"/>
</dbReference>
<gene>
    <name evidence="5" type="ORF">FB561_2243</name>
</gene>
<dbReference type="PANTHER" id="PTHR10272:SF0">
    <property type="entry name" value="PLATELET-ACTIVATING FACTOR ACETYLHYDROLASE"/>
    <property type="match status" value="1"/>
</dbReference>
<dbReference type="PANTHER" id="PTHR10272">
    <property type="entry name" value="PLATELET-ACTIVATING FACTOR ACETYLHYDROLASE"/>
    <property type="match status" value="1"/>
</dbReference>
<dbReference type="EMBL" id="VIVK01000001">
    <property type="protein sequence ID" value="TWD81139.1"/>
    <property type="molecule type" value="Genomic_DNA"/>
</dbReference>
<comment type="caution">
    <text evidence="5">The sequence shown here is derived from an EMBL/GenBank/DDBJ whole genome shotgun (WGS) entry which is preliminary data.</text>
</comment>
<protein>
    <submittedName>
        <fullName evidence="5">Platelet-activating factor acetylhydrolase isoform II</fullName>
    </submittedName>
</protein>
<evidence type="ECO:0000256" key="1">
    <source>
        <dbReference type="ARBA" id="ARBA00022801"/>
    </source>
</evidence>
<dbReference type="GO" id="GO:0003847">
    <property type="term" value="F:1-alkyl-2-acetylglycerophosphocholine esterase activity"/>
    <property type="evidence" value="ECO:0007669"/>
    <property type="project" value="TreeGrafter"/>
</dbReference>
<evidence type="ECO:0000256" key="3">
    <source>
        <dbReference type="ARBA" id="ARBA00023098"/>
    </source>
</evidence>
<name>A0A561BQH8_9ACTN</name>
<keyword evidence="1 5" id="KW-0378">Hydrolase</keyword>
<dbReference type="InterPro" id="IPR029058">
    <property type="entry name" value="AB_hydrolase_fold"/>
</dbReference>
<proteinExistence type="predicted"/>
<dbReference type="AlphaFoldDB" id="A0A561BQH8"/>
<reference evidence="5 6" key="1">
    <citation type="submission" date="2019-06" db="EMBL/GenBank/DDBJ databases">
        <title>Sequencing the genomes of 1000 actinobacteria strains.</title>
        <authorList>
            <person name="Klenk H.-P."/>
        </authorList>
    </citation>
    <scope>NUCLEOTIDE SEQUENCE [LARGE SCALE GENOMIC DNA]</scope>
    <source>
        <strain evidence="5 6">DSM 24683</strain>
    </source>
</reference>
<keyword evidence="2" id="KW-0442">Lipid degradation</keyword>
<evidence type="ECO:0000256" key="2">
    <source>
        <dbReference type="ARBA" id="ARBA00022963"/>
    </source>
</evidence>
<accession>A0A561BQH8</accession>
<evidence type="ECO:0000313" key="5">
    <source>
        <dbReference type="EMBL" id="TWD81139.1"/>
    </source>
</evidence>
<keyword evidence="3" id="KW-0443">Lipid metabolism</keyword>
<keyword evidence="6" id="KW-1185">Reference proteome</keyword>
<feature type="chain" id="PRO_5022208344" evidence="4">
    <location>
        <begin position="29"/>
        <end position="425"/>
    </location>
</feature>
<evidence type="ECO:0000256" key="4">
    <source>
        <dbReference type="SAM" id="SignalP"/>
    </source>
</evidence>
<organism evidence="5 6">
    <name type="scientific">Kribbella amoyensis</name>
    <dbReference type="NCBI Taxonomy" id="996641"/>
    <lineage>
        <taxon>Bacteria</taxon>
        <taxon>Bacillati</taxon>
        <taxon>Actinomycetota</taxon>
        <taxon>Actinomycetes</taxon>
        <taxon>Propionibacteriales</taxon>
        <taxon>Kribbellaceae</taxon>
        <taxon>Kribbella</taxon>
    </lineage>
</organism>
<keyword evidence="4" id="KW-0732">Signal</keyword>